<protein>
    <submittedName>
        <fullName evidence="1">Major tail protein</fullName>
    </submittedName>
</protein>
<dbReference type="EMBL" id="MN882554">
    <property type="protein sequence ID" value="QHJ73824.1"/>
    <property type="molecule type" value="Genomic_DNA"/>
</dbReference>
<reference evidence="1 2" key="1">
    <citation type="submission" date="2019-12" db="EMBL/GenBank/DDBJ databases">
        <title>The Isolation and Genome Sequencing of Six Novel Lytic Bacteriophages from the Rumen Active Against Butyrivibrio fibrisolvens.</title>
        <authorList>
            <person name="Friedersdorff J.C.A."/>
            <person name="Kingston-Smith A.H."/>
            <person name="Pachebat J.A."/>
            <person name="Rooke D."/>
            <person name="Creevey C.J."/>
        </authorList>
    </citation>
    <scope>NUCLEOTIDE SEQUENCE [LARGE SCALE GENOMIC DNA]</scope>
</reference>
<accession>A0A6B9SVF4</accession>
<name>A0A6B9SVF4_9CAUD</name>
<sequence length="185" mass="19875">MTTGLKDLYFAPITMTDGQEVWGEPQKLAEAITADLSVNVAEATLYADDALNQSVKEFTNGTIKLGVADLAADVLANVLGQATDAAGITWASGDDVAPYVAVGFRAAKINGIYRYIWLQKVQFKIPSESFETKGESISFKTPEIEGTFMKAIKNGMWKADYTGLPTSAVAASWFTSVKTEKVTSA</sequence>
<dbReference type="Proteomes" id="UP000464827">
    <property type="component" value="Segment"/>
</dbReference>
<proteinExistence type="predicted"/>
<organism evidence="1 2">
    <name type="scientific">Butyrivibrio phage Idris</name>
    <dbReference type="NCBI Taxonomy" id="2696360"/>
    <lineage>
        <taxon>Viruses</taxon>
        <taxon>Duplodnaviria</taxon>
        <taxon>Heunggongvirae</taxon>
        <taxon>Uroviricota</taxon>
        <taxon>Caudoviricetes</taxon>
        <taxon>Arawnvirus</taxon>
        <taxon>Arawnvirus arawn</taxon>
    </lineage>
</organism>
<dbReference type="NCBIfam" id="TIGR01603">
    <property type="entry name" value="maj_tail_phi13"/>
    <property type="match status" value="1"/>
</dbReference>
<dbReference type="InterPro" id="IPR006490">
    <property type="entry name" value="Maj_tail_phi13"/>
</dbReference>
<evidence type="ECO:0000313" key="1">
    <source>
        <dbReference type="EMBL" id="QHJ73824.1"/>
    </source>
</evidence>
<evidence type="ECO:0000313" key="2">
    <source>
        <dbReference type="Proteomes" id="UP000464827"/>
    </source>
</evidence>